<feature type="transmembrane region" description="Helical" evidence="1">
    <location>
        <begin position="21"/>
        <end position="47"/>
    </location>
</feature>
<protein>
    <submittedName>
        <fullName evidence="2">RND family transporter</fullName>
    </submittedName>
</protein>
<keyword evidence="1" id="KW-0812">Transmembrane</keyword>
<feature type="transmembrane region" description="Helical" evidence="1">
    <location>
        <begin position="67"/>
        <end position="91"/>
    </location>
</feature>
<feature type="non-terminal residue" evidence="2">
    <location>
        <position position="142"/>
    </location>
</feature>
<accession>A0A4Y9T694</accession>
<dbReference type="AlphaFoldDB" id="A0A4Y9T694"/>
<evidence type="ECO:0000313" key="2">
    <source>
        <dbReference type="EMBL" id="TFW36025.1"/>
    </source>
</evidence>
<name>A0A4Y9T694_PSEFL</name>
<organism evidence="2 3">
    <name type="scientific">Pseudomonas fluorescens</name>
    <dbReference type="NCBI Taxonomy" id="294"/>
    <lineage>
        <taxon>Bacteria</taxon>
        <taxon>Pseudomonadati</taxon>
        <taxon>Pseudomonadota</taxon>
        <taxon>Gammaproteobacteria</taxon>
        <taxon>Pseudomonadales</taxon>
        <taxon>Pseudomonadaceae</taxon>
        <taxon>Pseudomonas</taxon>
    </lineage>
</organism>
<keyword evidence="1" id="KW-0472">Membrane</keyword>
<evidence type="ECO:0000256" key="1">
    <source>
        <dbReference type="SAM" id="Phobius"/>
    </source>
</evidence>
<dbReference type="SUPFAM" id="SSF82866">
    <property type="entry name" value="Multidrug efflux transporter AcrB transmembrane domain"/>
    <property type="match status" value="1"/>
</dbReference>
<dbReference type="EMBL" id="SPVI01000203">
    <property type="protein sequence ID" value="TFW36025.1"/>
    <property type="molecule type" value="Genomic_DNA"/>
</dbReference>
<sequence>LMNALGFAVIMLIDIPIVHELGVTACIGVILMIVTNKLMLPIIISWLHLEPALLRRAQSRPEGKHRLWWRLSALAEPGPALGVFAISLLLLAAGAWKARDLAVGDVGAGAPELRADSRYNLDNGKIINSYAIGLDVMSVFVQ</sequence>
<proteinExistence type="predicted"/>
<reference evidence="2 3" key="1">
    <citation type="submission" date="2019-03" db="EMBL/GenBank/DDBJ databases">
        <title>Biocontrol and xenobiotic degradation properties of endophytic Pseudomonas fluorescens strain BRZ63.</title>
        <authorList>
            <person name="Chlebek D.A."/>
            <person name="Pinski A."/>
            <person name="Zur J.P."/>
            <person name="Michalska J."/>
            <person name="Hupert-Kocurek K.T."/>
        </authorList>
    </citation>
    <scope>NUCLEOTIDE SEQUENCE [LARGE SCALE GENOMIC DNA]</scope>
    <source>
        <strain evidence="2 3">BRZ63</strain>
    </source>
</reference>
<feature type="non-terminal residue" evidence="2">
    <location>
        <position position="1"/>
    </location>
</feature>
<comment type="caution">
    <text evidence="2">The sequence shown here is derived from an EMBL/GenBank/DDBJ whole genome shotgun (WGS) entry which is preliminary data.</text>
</comment>
<gene>
    <name evidence="2" type="ORF">E4T65_29780</name>
</gene>
<keyword evidence="1" id="KW-1133">Transmembrane helix</keyword>
<evidence type="ECO:0000313" key="3">
    <source>
        <dbReference type="Proteomes" id="UP000297322"/>
    </source>
</evidence>
<dbReference type="Proteomes" id="UP000297322">
    <property type="component" value="Unassembled WGS sequence"/>
</dbReference>